<evidence type="ECO:0000313" key="4">
    <source>
        <dbReference type="EMBL" id="MFD2140791.1"/>
    </source>
</evidence>
<dbReference type="SUPFAM" id="SSF46894">
    <property type="entry name" value="C-terminal effector domain of the bipartite response regulators"/>
    <property type="match status" value="1"/>
</dbReference>
<feature type="domain" description="OmpR/PhoB-type" evidence="3">
    <location>
        <begin position="1"/>
        <end position="101"/>
    </location>
</feature>
<dbReference type="Pfam" id="PF00486">
    <property type="entry name" value="Trans_reg_C"/>
    <property type="match status" value="1"/>
</dbReference>
<gene>
    <name evidence="4" type="ORF">ACFSNC_10300</name>
</gene>
<comment type="caution">
    <text evidence="4">The sequence shown here is derived from an EMBL/GenBank/DDBJ whole genome shotgun (WGS) entry which is preliminary data.</text>
</comment>
<proteinExistence type="predicted"/>
<dbReference type="InterPro" id="IPR016032">
    <property type="entry name" value="Sig_transdc_resp-reg_C-effctor"/>
</dbReference>
<evidence type="ECO:0000313" key="5">
    <source>
        <dbReference type="Proteomes" id="UP001597299"/>
    </source>
</evidence>
<dbReference type="Gene3D" id="1.10.10.10">
    <property type="entry name" value="Winged helix-like DNA-binding domain superfamily/Winged helix DNA-binding domain"/>
    <property type="match status" value="1"/>
</dbReference>
<protein>
    <submittedName>
        <fullName evidence="4">Helix-turn-helix domain-containing protein</fullName>
    </submittedName>
</protein>
<feature type="DNA-binding region" description="OmpR/PhoB-type" evidence="2">
    <location>
        <begin position="1"/>
        <end position="101"/>
    </location>
</feature>
<name>A0ABW4YWN8_9HYPH</name>
<organism evidence="4 5">
    <name type="scientific">Ancylobacter oerskovii</name>
    <dbReference type="NCBI Taxonomy" id="459519"/>
    <lineage>
        <taxon>Bacteria</taxon>
        <taxon>Pseudomonadati</taxon>
        <taxon>Pseudomonadota</taxon>
        <taxon>Alphaproteobacteria</taxon>
        <taxon>Hyphomicrobiales</taxon>
        <taxon>Xanthobacteraceae</taxon>
        <taxon>Ancylobacter</taxon>
    </lineage>
</organism>
<dbReference type="SMART" id="SM00862">
    <property type="entry name" value="Trans_reg_C"/>
    <property type="match status" value="1"/>
</dbReference>
<sequence>MTGRSFDGVTFDEGFLFATRGPGDEIRFTRSERAVLRALTSNARRVMSRGQLLDAIAGIDANSTDRSVDFIINRLRAKLGDRARAPRFIATQYGEGYVWIARPSRM</sequence>
<dbReference type="RefSeq" id="WP_213350661.1">
    <property type="nucleotide sequence ID" value="NZ_JAHBGB010000002.1"/>
</dbReference>
<keyword evidence="1 2" id="KW-0238">DNA-binding</keyword>
<dbReference type="EMBL" id="JBHUHD010000001">
    <property type="protein sequence ID" value="MFD2140791.1"/>
    <property type="molecule type" value="Genomic_DNA"/>
</dbReference>
<evidence type="ECO:0000259" key="3">
    <source>
        <dbReference type="PROSITE" id="PS51755"/>
    </source>
</evidence>
<dbReference type="InterPro" id="IPR001867">
    <property type="entry name" value="OmpR/PhoB-type_DNA-bd"/>
</dbReference>
<keyword evidence="5" id="KW-1185">Reference proteome</keyword>
<evidence type="ECO:0000256" key="2">
    <source>
        <dbReference type="PROSITE-ProRule" id="PRU01091"/>
    </source>
</evidence>
<dbReference type="Proteomes" id="UP001597299">
    <property type="component" value="Unassembled WGS sequence"/>
</dbReference>
<dbReference type="InterPro" id="IPR036388">
    <property type="entry name" value="WH-like_DNA-bd_sf"/>
</dbReference>
<evidence type="ECO:0000256" key="1">
    <source>
        <dbReference type="ARBA" id="ARBA00023125"/>
    </source>
</evidence>
<accession>A0ABW4YWN8</accession>
<reference evidence="5" key="1">
    <citation type="journal article" date="2019" name="Int. J. Syst. Evol. Microbiol.">
        <title>The Global Catalogue of Microorganisms (GCM) 10K type strain sequencing project: providing services to taxonomists for standard genome sequencing and annotation.</title>
        <authorList>
            <consortium name="The Broad Institute Genomics Platform"/>
            <consortium name="The Broad Institute Genome Sequencing Center for Infectious Disease"/>
            <person name="Wu L."/>
            <person name="Ma J."/>
        </authorList>
    </citation>
    <scope>NUCLEOTIDE SEQUENCE [LARGE SCALE GENOMIC DNA]</scope>
    <source>
        <strain evidence="5">CCM 7435</strain>
    </source>
</reference>
<dbReference type="CDD" id="cd00383">
    <property type="entry name" value="trans_reg_C"/>
    <property type="match status" value="1"/>
</dbReference>
<dbReference type="PROSITE" id="PS51755">
    <property type="entry name" value="OMPR_PHOB"/>
    <property type="match status" value="1"/>
</dbReference>